<comment type="caution">
    <text evidence="11">Lacks conserved residue(s) required for the propagation of feature annotation.</text>
</comment>
<comment type="subcellular location">
    <subcellularLocation>
        <location evidence="2">Cell membrane</location>
    </subcellularLocation>
    <subcellularLocation>
        <location evidence="1">Membrane</location>
        <topology evidence="1">Multi-pass membrane protein</topology>
    </subcellularLocation>
</comment>
<evidence type="ECO:0000256" key="8">
    <source>
        <dbReference type="ARBA" id="ARBA00023065"/>
    </source>
</evidence>
<comment type="similarity">
    <text evidence="11">Belongs to the ligand-gated ion channel (TC 1.A.9) family.</text>
</comment>
<feature type="transmembrane region" description="Helical" evidence="11">
    <location>
        <begin position="331"/>
        <end position="350"/>
    </location>
</feature>
<name>A0A915DVT7_9BILA</name>
<dbReference type="WBParaSite" id="jg23304">
    <property type="protein sequence ID" value="jg23304"/>
    <property type="gene ID" value="jg23304"/>
</dbReference>
<dbReference type="Gene3D" id="2.70.170.10">
    <property type="entry name" value="Neurotransmitter-gated ion-channel ligand-binding domain"/>
    <property type="match status" value="1"/>
</dbReference>
<keyword evidence="4" id="KW-1003">Cell membrane</keyword>
<evidence type="ECO:0000256" key="7">
    <source>
        <dbReference type="ARBA" id="ARBA00022989"/>
    </source>
</evidence>
<proteinExistence type="inferred from homology"/>
<evidence type="ECO:0000313" key="15">
    <source>
        <dbReference type="Proteomes" id="UP000887574"/>
    </source>
</evidence>
<dbReference type="SUPFAM" id="SSF63712">
    <property type="entry name" value="Nicotinic receptor ligand binding domain-like"/>
    <property type="match status" value="1"/>
</dbReference>
<dbReference type="PANTHER" id="PTHR18945">
    <property type="entry name" value="NEUROTRANSMITTER GATED ION CHANNEL"/>
    <property type="match status" value="1"/>
</dbReference>
<dbReference type="InterPro" id="IPR006028">
    <property type="entry name" value="GABAA/Glycine_rcpt"/>
</dbReference>
<dbReference type="InterPro" id="IPR006201">
    <property type="entry name" value="Neur_channel"/>
</dbReference>
<evidence type="ECO:0000256" key="2">
    <source>
        <dbReference type="ARBA" id="ARBA00004236"/>
    </source>
</evidence>
<dbReference type="CDD" id="cd19049">
    <property type="entry name" value="LGIC_TM_anion"/>
    <property type="match status" value="1"/>
</dbReference>
<feature type="region of interest" description="Disordered" evidence="12">
    <location>
        <begin position="441"/>
        <end position="463"/>
    </location>
</feature>
<dbReference type="InterPro" id="IPR036719">
    <property type="entry name" value="Neuro-gated_channel_TM_sf"/>
</dbReference>
<evidence type="ECO:0000256" key="4">
    <source>
        <dbReference type="ARBA" id="ARBA00022475"/>
    </source>
</evidence>
<keyword evidence="3 11" id="KW-0813">Transport</keyword>
<accession>A0A915DVT7</accession>
<dbReference type="GO" id="GO:0005230">
    <property type="term" value="F:extracellular ligand-gated monoatomic ion channel activity"/>
    <property type="evidence" value="ECO:0007669"/>
    <property type="project" value="InterPro"/>
</dbReference>
<evidence type="ECO:0000256" key="5">
    <source>
        <dbReference type="ARBA" id="ARBA00022692"/>
    </source>
</evidence>
<feature type="transmembrane region" description="Helical" evidence="11">
    <location>
        <begin position="387"/>
        <end position="407"/>
    </location>
</feature>
<dbReference type="InterPro" id="IPR006029">
    <property type="entry name" value="Neurotrans-gated_channel_TM"/>
</dbReference>
<keyword evidence="10 11" id="KW-0407">Ion channel</keyword>
<feature type="domain" description="Neurotransmitter-gated ion-channel transmembrane" evidence="14">
    <location>
        <begin position="334"/>
        <end position="596"/>
    </location>
</feature>
<feature type="domain" description="Neurotransmitter-gated ion-channel ligand-binding" evidence="13">
    <location>
        <begin position="122"/>
        <end position="323"/>
    </location>
</feature>
<dbReference type="Gene3D" id="1.20.58.390">
    <property type="entry name" value="Neurotransmitter-gated ion-channel transmembrane domain"/>
    <property type="match status" value="1"/>
</dbReference>
<evidence type="ECO:0000259" key="13">
    <source>
        <dbReference type="Pfam" id="PF02931"/>
    </source>
</evidence>
<dbReference type="PRINTS" id="PR00252">
    <property type="entry name" value="NRIONCHANNEL"/>
</dbReference>
<dbReference type="FunFam" id="2.70.170.10:FF:000074">
    <property type="entry name" value="Uncharacterized protein"/>
    <property type="match status" value="1"/>
</dbReference>
<dbReference type="GO" id="GO:0005886">
    <property type="term" value="C:plasma membrane"/>
    <property type="evidence" value="ECO:0007669"/>
    <property type="project" value="UniProtKB-SubCell"/>
</dbReference>
<dbReference type="GO" id="GO:0004888">
    <property type="term" value="F:transmembrane signaling receptor activity"/>
    <property type="evidence" value="ECO:0007669"/>
    <property type="project" value="InterPro"/>
</dbReference>
<evidence type="ECO:0000256" key="11">
    <source>
        <dbReference type="RuleBase" id="RU000687"/>
    </source>
</evidence>
<dbReference type="InterPro" id="IPR038050">
    <property type="entry name" value="Neuro_actylchol_rec"/>
</dbReference>
<reference evidence="16" key="1">
    <citation type="submission" date="2022-11" db="UniProtKB">
        <authorList>
            <consortium name="WormBaseParasite"/>
        </authorList>
    </citation>
    <scope>IDENTIFICATION</scope>
</reference>
<feature type="transmembrane region" description="Helical" evidence="11">
    <location>
        <begin position="583"/>
        <end position="603"/>
    </location>
</feature>
<dbReference type="PRINTS" id="PR00253">
    <property type="entry name" value="GABAARECEPTR"/>
</dbReference>
<dbReference type="SUPFAM" id="SSF90112">
    <property type="entry name" value="Neurotransmitter-gated ion-channel transmembrane pore"/>
    <property type="match status" value="1"/>
</dbReference>
<protein>
    <submittedName>
        <fullName evidence="16">Uncharacterized protein</fullName>
    </submittedName>
</protein>
<keyword evidence="15" id="KW-1185">Reference proteome</keyword>
<evidence type="ECO:0000256" key="12">
    <source>
        <dbReference type="SAM" id="MobiDB-lite"/>
    </source>
</evidence>
<keyword evidence="8 11" id="KW-0406">Ion transport</keyword>
<dbReference type="AlphaFoldDB" id="A0A915DVT7"/>
<evidence type="ECO:0000256" key="10">
    <source>
        <dbReference type="ARBA" id="ARBA00023303"/>
    </source>
</evidence>
<keyword evidence="5 11" id="KW-0812">Transmembrane</keyword>
<keyword evidence="6" id="KW-0732">Signal</keyword>
<evidence type="ECO:0000256" key="9">
    <source>
        <dbReference type="ARBA" id="ARBA00023136"/>
    </source>
</evidence>
<evidence type="ECO:0000259" key="14">
    <source>
        <dbReference type="Pfam" id="PF02932"/>
    </source>
</evidence>
<dbReference type="CDD" id="cd18990">
    <property type="entry name" value="LGIC_ECD_GABAAR"/>
    <property type="match status" value="1"/>
</dbReference>
<sequence length="624" mass="71094">MSDWNKFSLPVLLFWLCFYHWNGCLFANAYGFILTNAAGHNEASGDTRTSAISTANTRDEIAEQEEGLFAEDYYPGDGGGDGSTEQIHSSSTKPAAMASVFEYGTYSANSFGETRDFLHFLRRIKYDHRQCPENQGESVEIGVSVVVSNIRAVSEVTMDYSLELFYRESWLDTRLNYDKELFANKTELALHESYANFLWHPDTFMPNAIASKNPQKQSISHRSLLRLREGGRILYSRRISVVAECPMDLTLFPFDSQTCKLGIESYGYTAEQVSYKWSRGQINALTLLKIRLPDFQIREAFVTSQLETYATGNYSRLYVCFVFARASGFCFLQLIIPSTAVVITSWVALWMESETEFQDMISIILAITFLIFSYNEMMPRVSYLKALDIWLAVCFMIVFLSLIKLAIVKYMRQKLRKNAQKDSDQLLTEILPVMCVTPNPSHEHSPLANGYMPSSHATSDQQNGLLSNPAYSSPIFRSNSVQLRSVLVGGAGQENSFTRRLSRLSNQGAAVLSLRPEASSPDMQSVELGQEEGSEQQARQNTFMFATYAKKKDPLKTAVSLWRSSKCTFTYQHMKRFHWVSQMIFFFGFVIFALFYFLVYPHLHIITIDPACRKEKAEWFAEIL</sequence>
<dbReference type="Pfam" id="PF02931">
    <property type="entry name" value="Neur_chan_LBD"/>
    <property type="match status" value="1"/>
</dbReference>
<keyword evidence="7 11" id="KW-1133">Transmembrane helix</keyword>
<evidence type="ECO:0000256" key="3">
    <source>
        <dbReference type="ARBA" id="ARBA00022448"/>
    </source>
</evidence>
<evidence type="ECO:0000256" key="1">
    <source>
        <dbReference type="ARBA" id="ARBA00004141"/>
    </source>
</evidence>
<keyword evidence="9 11" id="KW-0472">Membrane</keyword>
<dbReference type="PROSITE" id="PS00236">
    <property type="entry name" value="NEUROTR_ION_CHANNEL"/>
    <property type="match status" value="1"/>
</dbReference>
<dbReference type="InterPro" id="IPR036734">
    <property type="entry name" value="Neur_chan_lig-bd_sf"/>
</dbReference>
<dbReference type="Proteomes" id="UP000887574">
    <property type="component" value="Unplaced"/>
</dbReference>
<evidence type="ECO:0000256" key="6">
    <source>
        <dbReference type="ARBA" id="ARBA00022729"/>
    </source>
</evidence>
<dbReference type="Pfam" id="PF02932">
    <property type="entry name" value="Neur_chan_memb"/>
    <property type="match status" value="1"/>
</dbReference>
<feature type="region of interest" description="Disordered" evidence="12">
    <location>
        <begin position="516"/>
        <end position="535"/>
    </location>
</feature>
<dbReference type="InterPro" id="IPR006202">
    <property type="entry name" value="Neur_chan_lig-bd"/>
</dbReference>
<dbReference type="InterPro" id="IPR018000">
    <property type="entry name" value="Neurotransmitter_ion_chnl_CS"/>
</dbReference>
<dbReference type="FunFam" id="1.20.58.390:FF:000076">
    <property type="entry name" value="Glutamate-gated chloride channel, putative"/>
    <property type="match status" value="1"/>
</dbReference>
<evidence type="ECO:0000313" key="16">
    <source>
        <dbReference type="WBParaSite" id="jg23304"/>
    </source>
</evidence>
<organism evidence="15 16">
    <name type="scientific">Ditylenchus dipsaci</name>
    <dbReference type="NCBI Taxonomy" id="166011"/>
    <lineage>
        <taxon>Eukaryota</taxon>
        <taxon>Metazoa</taxon>
        <taxon>Ecdysozoa</taxon>
        <taxon>Nematoda</taxon>
        <taxon>Chromadorea</taxon>
        <taxon>Rhabditida</taxon>
        <taxon>Tylenchina</taxon>
        <taxon>Tylenchomorpha</taxon>
        <taxon>Sphaerularioidea</taxon>
        <taxon>Anguinidae</taxon>
        <taxon>Anguininae</taxon>
        <taxon>Ditylenchus</taxon>
    </lineage>
</organism>